<proteinExistence type="predicted"/>
<feature type="transmembrane region" description="Helical" evidence="1">
    <location>
        <begin position="114"/>
        <end position="134"/>
    </location>
</feature>
<dbReference type="CDD" id="cd07385">
    <property type="entry name" value="MPP_YkuE_C"/>
    <property type="match status" value="1"/>
</dbReference>
<protein>
    <recommendedName>
        <fullName evidence="2">Calcineurin-like phosphoesterase domain-containing protein</fullName>
    </recommendedName>
</protein>
<dbReference type="Pfam" id="PF00149">
    <property type="entry name" value="Metallophos"/>
    <property type="match status" value="1"/>
</dbReference>
<keyword evidence="1" id="KW-0812">Transmembrane</keyword>
<name>A0ABM8YCF5_9BACI</name>
<dbReference type="InterPro" id="IPR029052">
    <property type="entry name" value="Metallo-depent_PP-like"/>
</dbReference>
<dbReference type="Proteomes" id="UP000789423">
    <property type="component" value="Unassembled WGS sequence"/>
</dbReference>
<feature type="transmembrane region" description="Helical" evidence="1">
    <location>
        <begin position="81"/>
        <end position="108"/>
    </location>
</feature>
<keyword evidence="1" id="KW-0472">Membrane</keyword>
<evidence type="ECO:0000259" key="2">
    <source>
        <dbReference type="Pfam" id="PF00149"/>
    </source>
</evidence>
<dbReference type="Gene3D" id="3.60.21.10">
    <property type="match status" value="1"/>
</dbReference>
<dbReference type="SUPFAM" id="SSF56300">
    <property type="entry name" value="Metallo-dependent phosphatases"/>
    <property type="match status" value="1"/>
</dbReference>
<feature type="domain" description="Calcineurin-like phosphoesterase" evidence="2">
    <location>
        <begin position="158"/>
        <end position="321"/>
    </location>
</feature>
<dbReference type="PANTHER" id="PTHR31302">
    <property type="entry name" value="TRANSMEMBRANE PROTEIN WITH METALLOPHOSPHOESTERASE DOMAIN-RELATED"/>
    <property type="match status" value="1"/>
</dbReference>
<feature type="transmembrane region" description="Helical" evidence="1">
    <location>
        <begin position="15"/>
        <end position="37"/>
    </location>
</feature>
<evidence type="ECO:0000256" key="1">
    <source>
        <dbReference type="SAM" id="Phobius"/>
    </source>
</evidence>
<accession>A0ABM8YCF5</accession>
<evidence type="ECO:0000313" key="4">
    <source>
        <dbReference type="Proteomes" id="UP000789423"/>
    </source>
</evidence>
<sequence>MKHIEEGDTLKTRNVFNIFILFMLYTLLMIYIGWNGWVWIRTTFGVQSWGYYAIVVGLFSYAYILDRLIKFDSPLRTIGSYWFAVIQYAVILLPIADVTVFILNLLSFPKEQSIFWTGITVLIIFVLIFVYGTFNAYSPVVRKYEIDVPKKVSNRKTLRIAMASDMHFGKLSGLSHLQRLVDHVNDMKPDIILLPGDIIDDHPEYFIKKNMGQVMKQMHAPLGIYGVLGNHEYYGGAIPEFLQEMNKIDVNILLDEVVKIEDCFYIVGRRDKTDRNRKSFEELMSTVDKSFPIIAMDHQPFELKQAEESGVDLLLSGHTHRGQMAPNHIITRRMYELDWGYVQKDLFHAIVSSGFGFWGPALRLGSRSEIIQIELTFD</sequence>
<dbReference type="PANTHER" id="PTHR31302:SF0">
    <property type="entry name" value="TRANSMEMBRANE PROTEIN WITH METALLOPHOSPHOESTERASE DOMAIN"/>
    <property type="match status" value="1"/>
</dbReference>
<organism evidence="3 4">
    <name type="scientific">Bacillus rhizoplanae</name>
    <dbReference type="NCBI Taxonomy" id="2880966"/>
    <lineage>
        <taxon>Bacteria</taxon>
        <taxon>Bacillati</taxon>
        <taxon>Bacillota</taxon>
        <taxon>Bacilli</taxon>
        <taxon>Bacillales</taxon>
        <taxon>Bacillaceae</taxon>
        <taxon>Bacillus</taxon>
    </lineage>
</organism>
<gene>
    <name evidence="3" type="ORF">BACCIP111899_02628</name>
</gene>
<reference evidence="3 4" key="1">
    <citation type="submission" date="2021-10" db="EMBL/GenBank/DDBJ databases">
        <authorList>
            <person name="Criscuolo A."/>
        </authorList>
    </citation>
    <scope>NUCLEOTIDE SEQUENCE [LARGE SCALE GENOMIC DNA]</scope>
    <source>
        <strain evidence="4">CIP 111899</strain>
    </source>
</reference>
<dbReference type="EMBL" id="CAKJTI010000012">
    <property type="protein sequence ID" value="CAG9613413.1"/>
    <property type="molecule type" value="Genomic_DNA"/>
</dbReference>
<dbReference type="InterPro" id="IPR051158">
    <property type="entry name" value="Metallophosphoesterase_sf"/>
</dbReference>
<evidence type="ECO:0000313" key="3">
    <source>
        <dbReference type="EMBL" id="CAG9613413.1"/>
    </source>
</evidence>
<dbReference type="InterPro" id="IPR004843">
    <property type="entry name" value="Calcineurin-like_PHP"/>
</dbReference>
<comment type="caution">
    <text evidence="3">The sequence shown here is derived from an EMBL/GenBank/DDBJ whole genome shotgun (WGS) entry which is preliminary data.</text>
</comment>
<keyword evidence="1" id="KW-1133">Transmembrane helix</keyword>
<feature type="transmembrane region" description="Helical" evidence="1">
    <location>
        <begin position="49"/>
        <end position="69"/>
    </location>
</feature>
<keyword evidence="4" id="KW-1185">Reference proteome</keyword>